<dbReference type="GO" id="GO:0070652">
    <property type="term" value="C:HAUS complex"/>
    <property type="evidence" value="ECO:0007669"/>
    <property type="project" value="InterPro"/>
</dbReference>
<keyword evidence="9" id="KW-0131">Cell cycle</keyword>
<evidence type="ECO:0000256" key="10">
    <source>
        <dbReference type="SAM" id="Coils"/>
    </source>
</evidence>
<evidence type="ECO:0000313" key="11">
    <source>
        <dbReference type="EMBL" id="KPI42717.1"/>
    </source>
</evidence>
<sequence>MAGEASPQASGLAAGQLTELDLSPSKARAHATTTHAWSQVMSWLRETMNPTPVPQFERNAETLAYLQTLMHANLAANSARKGLHERQSSQVQAYENYRAALESDAGVQMLQAVESHLSDQSASALDSLSKVWVLLGQPLRGPEWATDLEDLEKVLDNAILRLSAETFQLEHLVRDLSLRKADIDYRISPAEVREADDGAEVDTDAALRRRQIAQFTSQTKHLALKLAEYDQRLDTMSKEPQRGPGLQYLRKRQKELQEMQKAVKSLEKELSEYHGLPPDVEASRAEVRRAQSELETLKRRREEMLSEMTGS</sequence>
<evidence type="ECO:0008006" key="13">
    <source>
        <dbReference type="Google" id="ProtNLM"/>
    </source>
</evidence>
<keyword evidence="8" id="KW-0206">Cytoskeleton</keyword>
<evidence type="ECO:0000256" key="4">
    <source>
        <dbReference type="ARBA" id="ARBA00022618"/>
    </source>
</evidence>
<keyword evidence="7 10" id="KW-0175">Coiled coil</keyword>
<reference evidence="11 12" key="1">
    <citation type="submission" date="2015-06" db="EMBL/GenBank/DDBJ databases">
        <title>Draft genome of the ant-associated black yeast Phialophora attae CBS 131958.</title>
        <authorList>
            <person name="Moreno L.F."/>
            <person name="Stielow B.J."/>
            <person name="de Hoog S."/>
            <person name="Vicente V.A."/>
            <person name="Weiss V.A."/>
            <person name="de Vries M."/>
            <person name="Cruz L.M."/>
            <person name="Souza E.M."/>
        </authorList>
    </citation>
    <scope>NUCLEOTIDE SEQUENCE [LARGE SCALE GENOMIC DNA]</scope>
    <source>
        <strain evidence="11 12">CBS 131958</strain>
    </source>
</reference>
<dbReference type="GO" id="GO:0005874">
    <property type="term" value="C:microtubule"/>
    <property type="evidence" value="ECO:0007669"/>
    <property type="project" value="UniProtKB-KW"/>
</dbReference>
<dbReference type="GeneID" id="28733838"/>
<evidence type="ECO:0000256" key="3">
    <source>
        <dbReference type="ARBA" id="ARBA00022490"/>
    </source>
</evidence>
<dbReference type="EMBL" id="LFJN01000006">
    <property type="protein sequence ID" value="KPI42717.1"/>
    <property type="molecule type" value="Genomic_DNA"/>
</dbReference>
<comment type="caution">
    <text evidence="11">The sequence shown here is derived from an EMBL/GenBank/DDBJ whole genome shotgun (WGS) entry which is preliminary data.</text>
</comment>
<dbReference type="GO" id="GO:0051225">
    <property type="term" value="P:spindle assembly"/>
    <property type="evidence" value="ECO:0007669"/>
    <property type="project" value="InterPro"/>
</dbReference>
<evidence type="ECO:0000256" key="9">
    <source>
        <dbReference type="ARBA" id="ARBA00023306"/>
    </source>
</evidence>
<keyword evidence="12" id="KW-1185">Reference proteome</keyword>
<keyword evidence="6" id="KW-0498">Mitosis</keyword>
<dbReference type="GO" id="GO:0005819">
    <property type="term" value="C:spindle"/>
    <property type="evidence" value="ECO:0007669"/>
    <property type="project" value="UniProtKB-SubCell"/>
</dbReference>
<evidence type="ECO:0000256" key="1">
    <source>
        <dbReference type="ARBA" id="ARBA00004186"/>
    </source>
</evidence>
<evidence type="ECO:0000256" key="7">
    <source>
        <dbReference type="ARBA" id="ARBA00023054"/>
    </source>
</evidence>
<gene>
    <name evidence="11" type="ORF">AB675_2020</name>
</gene>
<dbReference type="OrthoDB" id="5372507at2759"/>
<keyword evidence="4" id="KW-0132">Cell division</keyword>
<name>A0A0N1HDT2_9EURO</name>
<dbReference type="VEuPathDB" id="FungiDB:AB675_2020"/>
<evidence type="ECO:0000313" key="12">
    <source>
        <dbReference type="Proteomes" id="UP000038010"/>
    </source>
</evidence>
<dbReference type="GO" id="GO:0005829">
    <property type="term" value="C:cytosol"/>
    <property type="evidence" value="ECO:0007669"/>
    <property type="project" value="TreeGrafter"/>
</dbReference>
<dbReference type="AlphaFoldDB" id="A0A0N1HDT2"/>
<dbReference type="PANTHER" id="PTHR31570">
    <property type="entry name" value="HAUS AUGMIN-LIKE COMPLEX SUBUNIT 1"/>
    <property type="match status" value="1"/>
</dbReference>
<accession>A0A0N1HDT2</accession>
<dbReference type="InterPro" id="IPR026243">
    <property type="entry name" value="HAUS1"/>
</dbReference>
<evidence type="ECO:0000256" key="5">
    <source>
        <dbReference type="ARBA" id="ARBA00022701"/>
    </source>
</evidence>
<evidence type="ECO:0000256" key="8">
    <source>
        <dbReference type="ARBA" id="ARBA00023212"/>
    </source>
</evidence>
<keyword evidence="3" id="KW-0963">Cytoplasm</keyword>
<dbReference type="GO" id="GO:0051301">
    <property type="term" value="P:cell division"/>
    <property type="evidence" value="ECO:0007669"/>
    <property type="project" value="UniProtKB-KW"/>
</dbReference>
<dbReference type="Proteomes" id="UP000038010">
    <property type="component" value="Unassembled WGS sequence"/>
</dbReference>
<comment type="similarity">
    <text evidence="2">Belongs to the HAUS1 family.</text>
</comment>
<dbReference type="Pfam" id="PF25762">
    <property type="entry name" value="HAUS1"/>
    <property type="match status" value="1"/>
</dbReference>
<dbReference type="PANTHER" id="PTHR31570:SF1">
    <property type="entry name" value="HAUS AUGMIN-LIKE COMPLEX SUBUNIT 1"/>
    <property type="match status" value="1"/>
</dbReference>
<comment type="subcellular location">
    <subcellularLocation>
        <location evidence="1">Cytoplasm</location>
        <location evidence="1">Cytoskeleton</location>
        <location evidence="1">Spindle</location>
    </subcellularLocation>
</comment>
<feature type="coiled-coil region" evidence="10">
    <location>
        <begin position="249"/>
        <end position="307"/>
    </location>
</feature>
<organism evidence="11 12">
    <name type="scientific">Cyphellophora attinorum</name>
    <dbReference type="NCBI Taxonomy" id="1664694"/>
    <lineage>
        <taxon>Eukaryota</taxon>
        <taxon>Fungi</taxon>
        <taxon>Dikarya</taxon>
        <taxon>Ascomycota</taxon>
        <taxon>Pezizomycotina</taxon>
        <taxon>Eurotiomycetes</taxon>
        <taxon>Chaetothyriomycetidae</taxon>
        <taxon>Chaetothyriales</taxon>
        <taxon>Cyphellophoraceae</taxon>
        <taxon>Cyphellophora</taxon>
    </lineage>
</organism>
<dbReference type="RefSeq" id="XP_018002680.1">
    <property type="nucleotide sequence ID" value="XM_018141958.1"/>
</dbReference>
<proteinExistence type="inferred from homology"/>
<protein>
    <recommendedName>
        <fullName evidence="13">HAUS augmin-like complex subunit 1</fullName>
    </recommendedName>
</protein>
<evidence type="ECO:0000256" key="6">
    <source>
        <dbReference type="ARBA" id="ARBA00022776"/>
    </source>
</evidence>
<evidence type="ECO:0000256" key="2">
    <source>
        <dbReference type="ARBA" id="ARBA00005479"/>
    </source>
</evidence>
<keyword evidence="5" id="KW-0493">Microtubule</keyword>